<dbReference type="PANTHER" id="PTHR42966:SF2">
    <property type="entry name" value="PSEUDAMINIC ACID SYNTHASE"/>
    <property type="match status" value="1"/>
</dbReference>
<dbReference type="InterPro" id="IPR051690">
    <property type="entry name" value="PseI-like"/>
</dbReference>
<dbReference type="EMBL" id="CP069362">
    <property type="protein sequence ID" value="WGS63896.1"/>
    <property type="molecule type" value="Genomic_DNA"/>
</dbReference>
<dbReference type="NCBIfam" id="TIGR03586">
    <property type="entry name" value="PseI"/>
    <property type="match status" value="1"/>
</dbReference>
<feature type="domain" description="AFP-like" evidence="1">
    <location>
        <begin position="293"/>
        <end position="351"/>
    </location>
</feature>
<dbReference type="CDD" id="cd11615">
    <property type="entry name" value="SAF_NeuB_like"/>
    <property type="match status" value="1"/>
</dbReference>
<dbReference type="SUPFAM" id="SSF51569">
    <property type="entry name" value="Aldolase"/>
    <property type="match status" value="1"/>
</dbReference>
<dbReference type="EC" id="2.5.1.97" evidence="2"/>
<gene>
    <name evidence="2" type="primary">pseI</name>
    <name evidence="2" type="ORF">JRV97_05815</name>
</gene>
<dbReference type="Gene3D" id="3.20.20.70">
    <property type="entry name" value="Aldolase class I"/>
    <property type="match status" value="1"/>
</dbReference>
<dbReference type="InterPro" id="IPR013785">
    <property type="entry name" value="Aldolase_TIM"/>
</dbReference>
<dbReference type="SMART" id="SM00858">
    <property type="entry name" value="SAF"/>
    <property type="match status" value="1"/>
</dbReference>
<dbReference type="InterPro" id="IPR013132">
    <property type="entry name" value="PseI/NeuA/B-like_N"/>
</dbReference>
<dbReference type="InterPro" id="IPR057736">
    <property type="entry name" value="SAF_PseI/NeuA/NeuB"/>
</dbReference>
<dbReference type="PANTHER" id="PTHR42966">
    <property type="entry name" value="N-ACETYLNEURAMINATE SYNTHASE"/>
    <property type="match status" value="1"/>
</dbReference>
<dbReference type="InterPro" id="IPR006190">
    <property type="entry name" value="SAF_AFP_Neu5Ac"/>
</dbReference>
<dbReference type="PROSITE" id="PS50844">
    <property type="entry name" value="AFP_LIKE"/>
    <property type="match status" value="1"/>
</dbReference>
<keyword evidence="3" id="KW-1185">Reference proteome</keyword>
<dbReference type="Pfam" id="PF08666">
    <property type="entry name" value="SAF"/>
    <property type="match status" value="1"/>
</dbReference>
<evidence type="ECO:0000313" key="3">
    <source>
        <dbReference type="Proteomes" id="UP001232493"/>
    </source>
</evidence>
<name>A0ABY8PMT4_9BACT</name>
<proteinExistence type="predicted"/>
<protein>
    <submittedName>
        <fullName evidence="2">Pseudaminic acid synthase</fullName>
        <ecNumber evidence="2">2.5.1.97</ecNumber>
    </submittedName>
</protein>
<evidence type="ECO:0000313" key="2">
    <source>
        <dbReference type="EMBL" id="WGS63896.1"/>
    </source>
</evidence>
<dbReference type="InterPro" id="IPR020030">
    <property type="entry name" value="Pseudaminic_synth_PseI"/>
</dbReference>
<dbReference type="RefSeq" id="WP_280997116.1">
    <property type="nucleotide sequence ID" value="NZ_CP069362.1"/>
</dbReference>
<dbReference type="InterPro" id="IPR036732">
    <property type="entry name" value="AFP_Neu5c_C_sf"/>
</dbReference>
<dbReference type="Proteomes" id="UP001232493">
    <property type="component" value="Chromosome"/>
</dbReference>
<keyword evidence="2" id="KW-0808">Transferase</keyword>
<dbReference type="Gene3D" id="3.90.1210.10">
    <property type="entry name" value="Antifreeze-like/N-acetylneuraminic acid synthase C-terminal domain"/>
    <property type="match status" value="1"/>
</dbReference>
<organism evidence="2 3">
    <name type="scientific">Marinitoga aeolica</name>
    <dbReference type="NCBI Taxonomy" id="2809031"/>
    <lineage>
        <taxon>Bacteria</taxon>
        <taxon>Thermotogati</taxon>
        <taxon>Thermotogota</taxon>
        <taxon>Thermotogae</taxon>
        <taxon>Petrotogales</taxon>
        <taxon>Petrotogaceae</taxon>
        <taxon>Marinitoga</taxon>
    </lineage>
</organism>
<dbReference type="InterPro" id="IPR013974">
    <property type="entry name" value="SAF"/>
</dbReference>
<sequence length="355" mass="39796">MESFKIKNKEIGGTSPVFIIAEMSGNHLQKYENAEKLVVEAAKSGADAIKLQTYTPDTITLNVDNEYFRIKQGTIWDGRTLYDLYKEAYTPWEWQPKLKKVAEDLGLICFSTPFDKTAVDFLEDMNVELYKIASFEITDIPLIEYVAKKGKPIILSTGIAELSDIELALKTIRNIGNNKIALLKCTSAYPAPIEEANLKTISNMMETFDVISGLSDHTEGIVAPITAVALGAKIIEKHMCLDRSLGGPDAKFSLEPEEFREMVNAVRNAEKAIGKVSYELTEKQKSGREFSKSIFVSKDIKKGEIFTKENIKVVRPGYGLHPKYYNYILGKKSLMDIKRGTPMRLDMLKIEGGNL</sequence>
<dbReference type="SUPFAM" id="SSF51269">
    <property type="entry name" value="AFP III-like domain"/>
    <property type="match status" value="1"/>
</dbReference>
<dbReference type="GO" id="GO:0016740">
    <property type="term" value="F:transferase activity"/>
    <property type="evidence" value="ECO:0007669"/>
    <property type="project" value="UniProtKB-KW"/>
</dbReference>
<dbReference type="Pfam" id="PF03102">
    <property type="entry name" value="NeuB"/>
    <property type="match status" value="1"/>
</dbReference>
<accession>A0ABY8PMT4</accession>
<reference evidence="2 3" key="1">
    <citation type="submission" date="2021-02" db="EMBL/GenBank/DDBJ databases">
        <title>Characterization of Marinitoga sp. nov. str. BP5-C20A.</title>
        <authorList>
            <person name="Erauso G."/>
            <person name="Postec A."/>
        </authorList>
    </citation>
    <scope>NUCLEOTIDE SEQUENCE [LARGE SCALE GENOMIC DNA]</scope>
    <source>
        <strain evidence="2 3">BP5-C20A</strain>
    </source>
</reference>
<evidence type="ECO:0000259" key="1">
    <source>
        <dbReference type="PROSITE" id="PS50844"/>
    </source>
</evidence>